<dbReference type="Pfam" id="PF00463">
    <property type="entry name" value="ICL"/>
    <property type="match status" value="1"/>
</dbReference>
<feature type="region of interest" description="Disordered" evidence="8">
    <location>
        <begin position="531"/>
        <end position="550"/>
    </location>
</feature>
<dbReference type="CDD" id="cd00067">
    <property type="entry name" value="GAL4"/>
    <property type="match status" value="1"/>
</dbReference>
<proteinExistence type="inferred from homology"/>
<evidence type="ECO:0000313" key="11">
    <source>
        <dbReference type="Proteomes" id="UP000722485"/>
    </source>
</evidence>
<dbReference type="GO" id="GO:0019752">
    <property type="term" value="P:carboxylic acid metabolic process"/>
    <property type="evidence" value="ECO:0007669"/>
    <property type="project" value="InterPro"/>
</dbReference>
<dbReference type="InterPro" id="IPR040442">
    <property type="entry name" value="Pyrv_kinase-like_dom_sf"/>
</dbReference>
<dbReference type="PANTHER" id="PTHR21631:SF3">
    <property type="entry name" value="BIFUNCTIONAL GLYOXYLATE CYCLE PROTEIN"/>
    <property type="match status" value="1"/>
</dbReference>
<dbReference type="Pfam" id="PF04082">
    <property type="entry name" value="Fungal_trans"/>
    <property type="match status" value="1"/>
</dbReference>
<feature type="region of interest" description="Disordered" evidence="8">
    <location>
        <begin position="607"/>
        <end position="736"/>
    </location>
</feature>
<dbReference type="InterPro" id="IPR015813">
    <property type="entry name" value="Pyrv/PenolPyrv_kinase-like_dom"/>
</dbReference>
<dbReference type="EC" id="4.1.3.30" evidence="4"/>
<evidence type="ECO:0000259" key="9">
    <source>
        <dbReference type="SMART" id="SM00906"/>
    </source>
</evidence>
<dbReference type="GO" id="GO:0046421">
    <property type="term" value="F:methylisocitrate lyase activity"/>
    <property type="evidence" value="ECO:0007669"/>
    <property type="project" value="UniProtKB-EC"/>
</dbReference>
<reference evidence="10" key="1">
    <citation type="submission" date="2020-03" db="EMBL/GenBank/DDBJ databases">
        <title>Draft Genome Sequence of Cylindrodendrum hubeiense.</title>
        <authorList>
            <person name="Buettner E."/>
            <person name="Kellner H."/>
        </authorList>
    </citation>
    <scope>NUCLEOTIDE SEQUENCE</scope>
    <source>
        <strain evidence="10">IHI 201604</strain>
    </source>
</reference>
<feature type="compositionally biased region" description="Basic and acidic residues" evidence="8">
    <location>
        <begin position="644"/>
        <end position="654"/>
    </location>
</feature>
<dbReference type="OrthoDB" id="189997at2759"/>
<evidence type="ECO:0000256" key="7">
    <source>
        <dbReference type="ARBA" id="ARBA00023242"/>
    </source>
</evidence>
<evidence type="ECO:0000256" key="1">
    <source>
        <dbReference type="ARBA" id="ARBA00001050"/>
    </source>
</evidence>
<feature type="domain" description="Xylanolytic transcriptional activator regulatory" evidence="9">
    <location>
        <begin position="859"/>
        <end position="936"/>
    </location>
</feature>
<evidence type="ECO:0000256" key="4">
    <source>
        <dbReference type="ARBA" id="ARBA00012260"/>
    </source>
</evidence>
<gene>
    <name evidence="10" type="ORF">G7Z17_g1321</name>
</gene>
<name>A0A9P5HIN7_9HYPO</name>
<feature type="compositionally biased region" description="Polar residues" evidence="8">
    <location>
        <begin position="671"/>
        <end position="682"/>
    </location>
</feature>
<accession>A0A9P5HIN7</accession>
<organism evidence="10 11">
    <name type="scientific">Cylindrodendrum hubeiense</name>
    <dbReference type="NCBI Taxonomy" id="595255"/>
    <lineage>
        <taxon>Eukaryota</taxon>
        <taxon>Fungi</taxon>
        <taxon>Dikarya</taxon>
        <taxon>Ascomycota</taxon>
        <taxon>Pezizomycotina</taxon>
        <taxon>Sordariomycetes</taxon>
        <taxon>Hypocreomycetidae</taxon>
        <taxon>Hypocreales</taxon>
        <taxon>Nectriaceae</taxon>
        <taxon>Cylindrodendrum</taxon>
    </lineage>
</organism>
<evidence type="ECO:0000256" key="6">
    <source>
        <dbReference type="ARBA" id="ARBA00023239"/>
    </source>
</evidence>
<keyword evidence="11" id="KW-1185">Reference proteome</keyword>
<comment type="catalytic activity">
    <reaction evidence="1">
        <text>(2S,3R)-3-hydroxybutane-1,2,3-tricarboxylate = pyruvate + succinate</text>
        <dbReference type="Rhea" id="RHEA:16809"/>
        <dbReference type="ChEBI" id="CHEBI:15361"/>
        <dbReference type="ChEBI" id="CHEBI:30031"/>
        <dbReference type="ChEBI" id="CHEBI:57429"/>
        <dbReference type="EC" id="4.1.3.30"/>
    </reaction>
</comment>
<feature type="compositionally biased region" description="Polar residues" evidence="8">
    <location>
        <begin position="716"/>
        <end position="725"/>
    </location>
</feature>
<dbReference type="NCBIfam" id="TIGR01346">
    <property type="entry name" value="isocit_lyase"/>
    <property type="match status" value="1"/>
</dbReference>
<dbReference type="SUPFAM" id="SSF51621">
    <property type="entry name" value="Phosphoenolpyruvate/pyruvate domain"/>
    <property type="match status" value="1"/>
</dbReference>
<dbReference type="GO" id="GO:0004451">
    <property type="term" value="F:isocitrate lyase activity"/>
    <property type="evidence" value="ECO:0007669"/>
    <property type="project" value="InterPro"/>
</dbReference>
<dbReference type="Proteomes" id="UP000722485">
    <property type="component" value="Unassembled WGS sequence"/>
</dbReference>
<dbReference type="GO" id="GO:0000981">
    <property type="term" value="F:DNA-binding transcription factor activity, RNA polymerase II-specific"/>
    <property type="evidence" value="ECO:0007669"/>
    <property type="project" value="InterPro"/>
</dbReference>
<dbReference type="InterPro" id="IPR006254">
    <property type="entry name" value="Isocitrate_lyase"/>
</dbReference>
<evidence type="ECO:0000256" key="5">
    <source>
        <dbReference type="ARBA" id="ARBA00022723"/>
    </source>
</evidence>
<dbReference type="GO" id="GO:0008270">
    <property type="term" value="F:zinc ion binding"/>
    <property type="evidence" value="ECO:0007669"/>
    <property type="project" value="InterPro"/>
</dbReference>
<keyword evidence="7" id="KW-0539">Nucleus</keyword>
<dbReference type="AlphaFoldDB" id="A0A9P5HIN7"/>
<dbReference type="PANTHER" id="PTHR21631">
    <property type="entry name" value="ISOCITRATE LYASE/MALATE SYNTHASE"/>
    <property type="match status" value="1"/>
</dbReference>
<keyword evidence="5" id="KW-0479">Metal-binding</keyword>
<dbReference type="SMART" id="SM00906">
    <property type="entry name" value="Fungal_trans"/>
    <property type="match status" value="1"/>
</dbReference>
<dbReference type="GO" id="GO:0006351">
    <property type="term" value="P:DNA-templated transcription"/>
    <property type="evidence" value="ECO:0007669"/>
    <property type="project" value="InterPro"/>
</dbReference>
<dbReference type="CDD" id="cd12148">
    <property type="entry name" value="fungal_TF_MHR"/>
    <property type="match status" value="1"/>
</dbReference>
<evidence type="ECO:0000313" key="10">
    <source>
        <dbReference type="EMBL" id="KAF7556576.1"/>
    </source>
</evidence>
<dbReference type="InterPro" id="IPR036864">
    <property type="entry name" value="Zn2-C6_fun-type_DNA-bd_sf"/>
</dbReference>
<dbReference type="InterPro" id="IPR007219">
    <property type="entry name" value="XnlR_reg_dom"/>
</dbReference>
<dbReference type="Gene3D" id="1.10.10.850">
    <property type="match status" value="1"/>
</dbReference>
<evidence type="ECO:0000256" key="8">
    <source>
        <dbReference type="SAM" id="MobiDB-lite"/>
    </source>
</evidence>
<dbReference type="InterPro" id="IPR001138">
    <property type="entry name" value="Zn2Cys6_DnaBD"/>
</dbReference>
<dbReference type="EMBL" id="JAANBB010000011">
    <property type="protein sequence ID" value="KAF7556576.1"/>
    <property type="molecule type" value="Genomic_DNA"/>
</dbReference>
<comment type="subunit">
    <text evidence="3">Homotetramer.</text>
</comment>
<protein>
    <recommendedName>
        <fullName evidence="4">methylisocitrate lyase</fullName>
        <ecNumber evidence="4">4.1.3.30</ecNumber>
    </recommendedName>
</protein>
<comment type="caution">
    <text evidence="10">The sequence shown here is derived from an EMBL/GenBank/DDBJ whole genome shotgun (WGS) entry which is preliminary data.</text>
</comment>
<keyword evidence="6" id="KW-0456">Lyase</keyword>
<evidence type="ECO:0000256" key="3">
    <source>
        <dbReference type="ARBA" id="ARBA00011881"/>
    </source>
</evidence>
<evidence type="ECO:0000256" key="2">
    <source>
        <dbReference type="ARBA" id="ARBA00005704"/>
    </source>
</evidence>
<dbReference type="Gene3D" id="3.20.20.60">
    <property type="entry name" value="Phosphoenolpyruvate-binding domains"/>
    <property type="match status" value="1"/>
</dbReference>
<comment type="similarity">
    <text evidence="2">Belongs to the isocitrate lyase/PEP mutase superfamily. Isocitrate lyase family.</text>
</comment>
<sequence>MPKINVSLDEEQKLFEAEVSTIEKQWSSPRQSHLKRPYNARTIAALRTSISTSSASSTQAVKLWNQLYEHKKNATTELTFGTTDPVTVSQMARTQQTVYVSGALCGFSEVAIPGMDHADYPWDTVPKVVAKIFKSQLWHHQRQQQFRLRHPKDQRAELENWDYLAPIIADGDMGFGSLTTTMKMAKEFVDAGVAMIHIDDLAIGMKKFTVGQGRTIVPTSEYLDRLTAVRMQFDIMGAETMLLCRCDTDHSEFITSVVDERDHEYVIGATNKIESLKTHLTTAQAEGKNLRTARDEWKEKAGLKTFDEAVKAVASDSEYAAYTTELGKQKFSSLSTRREIASKTVSKEVFFDWELPRSSMGQYMFQSSVKAVVERAIAAAPLGDVTWARMDSPVWKDIVDFHTEVLKVYPERLFAFGYTGDYDYAKAGFTDEQVKTLPQDLAKMGIVWQVQPIWSLQGLNMVTEQFGKMWAEEGIAGYLRDVQGPALSKQPITDGFEKLSWCGGYLADAFFETVAGQFSLLSWAMDARDQATARGRSHSPSPGDEPPLKRQRVLACRKQRCEDKRPCTNCQKSGDECIPTEPAPRPQVDSEYMRALEERIAELESMDPGQSLDHMQGSGPKGRLAAVRDENGRTPGTTSLPNHTLEDANRERQLELSNTIDASPPGRRFSTIPTHLQHSPMGTFSLGDDSDSEIDHAIPGLITSPSTQRDDYNGVPSENSPSIHLNSPRDGIHPAQSLVNGVSRDVEETLLAAYWERTQAQYPFFYWGTFLEWHSDWKRCPPSDINSRLWQGFFVNLVYSTALLVLSLTRIGKSDARTFYKNGIALLPAVLRQPNPILHAQAYLLLGVHALHRSSTHRILSLASTTMRFCVQQQFYLAEIESEPKTTAVRLENQLRRRCFWSAYNFDRLVMYSFDIPPSIPDAMISTKLYANIDDDDLPIIAAQTPSDQELPDSTSYTRVSSSLHIIQCRRIQSEIAGYTLRWDYKDQFAESLDWRIRILAEMENYKSRVQAFSDPQSKGHTSHRWLAMIYHYTLLNLYRPTKESVLGPAGDWSVQASSQACLMFRKSQMDRQIAQAWLGLLVQFQSGITLLYCFWATPPEHRTENYHSPDVSDALRACSNILAIMADRWPKADCLRDVFELLAREIPLVDQAMRPINRISEKAVTNIQGKLPQVRALVVHRSILRMIDEMVSEDFPHSVTPSSFGQIPETNTVETSQTQRLILNPQLDTPTGTLAFEMPFSAEQMYAVDRSSIGVSALGTEELLEFPRVFDFDAWA</sequence>
<dbReference type="Gene3D" id="4.10.240.10">
    <property type="entry name" value="Zn(2)-C6 fungal-type DNA-binding domain"/>
    <property type="match status" value="1"/>
</dbReference>
<dbReference type="GO" id="GO:0003677">
    <property type="term" value="F:DNA binding"/>
    <property type="evidence" value="ECO:0007669"/>
    <property type="project" value="InterPro"/>
</dbReference>